<dbReference type="OrthoDB" id="167578at2759"/>
<sequence>MFCTVCKSSFISLTSANETEFPDATISGPGAISISVKACGGASYSWALLCQTESTEPTAAGSIVGDRKVMWAPEGSNKKERQNDAFERLNNWMKYVEEDCINWADFQAALREYQEANFVKLCKVCSKTVEARNRRLPDSAPRIPSEHVYAMAEFGCIHDGQAIAKKLGRQLKTINEKFCVRLAVVPVTFHADTCIKMVPVLRHSSGTDAIAYACQNENVDREATSRQGAESMEHPRQMLGKRNLKEKTFHFVHRAKTSFLNTIRARGDLPPAPRGETRHEDAEDINDCDSSDTDTKSRADLHCAYQPGIR</sequence>
<accession>A0A8K0A420</accession>
<feature type="compositionally biased region" description="Acidic residues" evidence="1">
    <location>
        <begin position="282"/>
        <end position="292"/>
    </location>
</feature>
<dbReference type="Proteomes" id="UP000838412">
    <property type="component" value="Chromosome 6"/>
</dbReference>
<evidence type="ECO:0000313" key="3">
    <source>
        <dbReference type="Proteomes" id="UP000838412"/>
    </source>
</evidence>
<gene>
    <name evidence="2" type="primary">Hypp3884</name>
    <name evidence="2" type="ORF">BLAG_LOCUS21402</name>
</gene>
<feature type="region of interest" description="Disordered" evidence="1">
    <location>
        <begin position="265"/>
        <end position="310"/>
    </location>
</feature>
<evidence type="ECO:0000313" key="2">
    <source>
        <dbReference type="EMBL" id="CAH1268478.1"/>
    </source>
</evidence>
<dbReference type="EMBL" id="OV696691">
    <property type="protein sequence ID" value="CAH1268478.1"/>
    <property type="molecule type" value="Genomic_DNA"/>
</dbReference>
<reference evidence="2" key="1">
    <citation type="submission" date="2022-01" db="EMBL/GenBank/DDBJ databases">
        <authorList>
            <person name="Braso-Vives M."/>
        </authorList>
    </citation>
    <scope>NUCLEOTIDE SEQUENCE</scope>
</reference>
<proteinExistence type="predicted"/>
<dbReference type="AlphaFoldDB" id="A0A8K0A420"/>
<name>A0A8K0A420_BRALA</name>
<protein>
    <submittedName>
        <fullName evidence="2">Hypp3884 protein</fullName>
    </submittedName>
</protein>
<keyword evidence="3" id="KW-1185">Reference proteome</keyword>
<evidence type="ECO:0000256" key="1">
    <source>
        <dbReference type="SAM" id="MobiDB-lite"/>
    </source>
</evidence>
<organism evidence="2 3">
    <name type="scientific">Branchiostoma lanceolatum</name>
    <name type="common">Common lancelet</name>
    <name type="synonym">Amphioxus lanceolatum</name>
    <dbReference type="NCBI Taxonomy" id="7740"/>
    <lineage>
        <taxon>Eukaryota</taxon>
        <taxon>Metazoa</taxon>
        <taxon>Chordata</taxon>
        <taxon>Cephalochordata</taxon>
        <taxon>Leptocardii</taxon>
        <taxon>Amphioxiformes</taxon>
        <taxon>Branchiostomatidae</taxon>
        <taxon>Branchiostoma</taxon>
    </lineage>
</organism>